<dbReference type="Proteomes" id="UP001385951">
    <property type="component" value="Unassembled WGS sequence"/>
</dbReference>
<evidence type="ECO:0000313" key="4">
    <source>
        <dbReference type="Proteomes" id="UP001385951"/>
    </source>
</evidence>
<feature type="compositionally biased region" description="Basic residues" evidence="1">
    <location>
        <begin position="51"/>
        <end position="70"/>
    </location>
</feature>
<dbReference type="InterPro" id="IPR011112">
    <property type="entry name" value="Rho-like_N"/>
</dbReference>
<evidence type="ECO:0000256" key="1">
    <source>
        <dbReference type="SAM" id="MobiDB-lite"/>
    </source>
</evidence>
<feature type="region of interest" description="Disordered" evidence="1">
    <location>
        <begin position="400"/>
        <end position="473"/>
    </location>
</feature>
<accession>A0AAW0GEP8</accession>
<feature type="compositionally biased region" description="Acidic residues" evidence="1">
    <location>
        <begin position="447"/>
        <end position="462"/>
    </location>
</feature>
<name>A0AAW0GEP8_9APHY</name>
<dbReference type="AlphaFoldDB" id="A0AAW0GEP8"/>
<feature type="compositionally biased region" description="Acidic residues" evidence="1">
    <location>
        <begin position="403"/>
        <end position="426"/>
    </location>
</feature>
<feature type="region of interest" description="Disordered" evidence="1">
    <location>
        <begin position="258"/>
        <end position="293"/>
    </location>
</feature>
<feature type="region of interest" description="Disordered" evidence="1">
    <location>
        <begin position="40"/>
        <end position="109"/>
    </location>
</feature>
<proteinExistence type="predicted"/>
<reference evidence="3 4" key="1">
    <citation type="submission" date="2022-09" db="EMBL/GenBank/DDBJ databases">
        <authorList>
            <person name="Palmer J.M."/>
        </authorList>
    </citation>
    <scope>NUCLEOTIDE SEQUENCE [LARGE SCALE GENOMIC DNA]</scope>
    <source>
        <strain evidence="3 4">DSM 7382</strain>
    </source>
</reference>
<comment type="caution">
    <text evidence="3">The sequence shown here is derived from an EMBL/GenBank/DDBJ whole genome shotgun (WGS) entry which is preliminary data.</text>
</comment>
<evidence type="ECO:0000259" key="2">
    <source>
        <dbReference type="SMART" id="SM00959"/>
    </source>
</evidence>
<dbReference type="SMART" id="SM00959">
    <property type="entry name" value="Rho_N"/>
    <property type="match status" value="1"/>
</dbReference>
<sequence>MDRPQLEKLTVKQLHVYAHQYEIKIGKKRKGELIDELLVKHPHGVPELKKTKAKSKAKPKTGKSSRKSKSSAKASPSPEVEAVDDVDVKPEDVAPQDVEEVPPQEVVEETIEDVVEEKVQEVIEETFEEVAHQSPSSRPEPLPQSRSSSPMLSLPVANTSSQPFPETEQLQQLSRRRSPTAGEMTTPMRMSRRAEKQPERSAPVPPGGPIADPSTTRGQHPKMSLSALIIQGTESNLTSSQPSIRTSEIEEANRVEALASSASPDTSEVPTEVPTETASISKTGGGGEDVGRPMLPGMVDNSLTACLEERGTGIPRRVVYDGLRYATDLQNTVQPFQDLLENLDSIQEMAVARIYDAGHGMTMVGQIRGLVEEIAMEWTAGLKATGKDQLSRRLLREWRPRTEEDDEESENEEEEEDDWQDSDADDSNALCLDGIQHRGKKRARIEYEEEDDSEEEEEEQEEREVRPMKRMRS</sequence>
<feature type="compositionally biased region" description="Low complexity" evidence="1">
    <location>
        <begin position="268"/>
        <end position="277"/>
    </location>
</feature>
<feature type="region of interest" description="Disordered" evidence="1">
    <location>
        <begin position="121"/>
        <end position="221"/>
    </location>
</feature>
<organism evidence="3 4">
    <name type="scientific">Cerrena zonata</name>
    <dbReference type="NCBI Taxonomy" id="2478898"/>
    <lineage>
        <taxon>Eukaryota</taxon>
        <taxon>Fungi</taxon>
        <taxon>Dikarya</taxon>
        <taxon>Basidiomycota</taxon>
        <taxon>Agaricomycotina</taxon>
        <taxon>Agaricomycetes</taxon>
        <taxon>Polyporales</taxon>
        <taxon>Cerrenaceae</taxon>
        <taxon>Cerrena</taxon>
    </lineage>
</organism>
<feature type="compositionally biased region" description="Basic and acidic residues" evidence="1">
    <location>
        <begin position="40"/>
        <end position="50"/>
    </location>
</feature>
<evidence type="ECO:0000313" key="3">
    <source>
        <dbReference type="EMBL" id="KAK7691755.1"/>
    </source>
</evidence>
<keyword evidence="4" id="KW-1185">Reference proteome</keyword>
<feature type="compositionally biased region" description="Polar residues" evidence="1">
    <location>
        <begin position="144"/>
        <end position="173"/>
    </location>
</feature>
<dbReference type="EMBL" id="JASBNA010000005">
    <property type="protein sequence ID" value="KAK7691755.1"/>
    <property type="molecule type" value="Genomic_DNA"/>
</dbReference>
<feature type="compositionally biased region" description="Acidic residues" evidence="1">
    <location>
        <begin position="97"/>
        <end position="109"/>
    </location>
</feature>
<feature type="domain" description="Rho termination factor-like N-terminal" evidence="2">
    <location>
        <begin position="5"/>
        <end position="45"/>
    </location>
</feature>
<dbReference type="GO" id="GO:0006353">
    <property type="term" value="P:DNA-templated transcription termination"/>
    <property type="evidence" value="ECO:0007669"/>
    <property type="project" value="InterPro"/>
</dbReference>
<gene>
    <name evidence="3" type="ORF">QCA50_005156</name>
</gene>
<protein>
    <recommendedName>
        <fullName evidence="2">Rho termination factor-like N-terminal domain-containing protein</fullName>
    </recommendedName>
</protein>